<evidence type="ECO:0000256" key="2">
    <source>
        <dbReference type="SAM" id="SignalP"/>
    </source>
</evidence>
<dbReference type="Gene3D" id="2.130.10.10">
    <property type="entry name" value="YVTN repeat-like/Quinoprotein amine dehydrogenase"/>
    <property type="match status" value="1"/>
</dbReference>
<protein>
    <recommendedName>
        <fullName evidence="5">WD40 repeat protein</fullName>
    </recommendedName>
</protein>
<comment type="caution">
    <text evidence="3">The sequence shown here is derived from an EMBL/GenBank/DDBJ whole genome shotgun (WGS) entry which is preliminary data.</text>
</comment>
<dbReference type="EMBL" id="JBHUIM010000001">
    <property type="protein sequence ID" value="MFD2245983.1"/>
    <property type="molecule type" value="Genomic_DNA"/>
</dbReference>
<dbReference type="SUPFAM" id="SSF69322">
    <property type="entry name" value="Tricorn protease domain 2"/>
    <property type="match status" value="1"/>
</dbReference>
<keyword evidence="4" id="KW-1185">Reference proteome</keyword>
<dbReference type="Proteomes" id="UP001597374">
    <property type="component" value="Unassembled WGS sequence"/>
</dbReference>
<proteinExistence type="predicted"/>
<keyword evidence="2" id="KW-0732">Signal</keyword>
<name>A0ABW5CW35_9BACT</name>
<dbReference type="RefSeq" id="WP_250427639.1">
    <property type="nucleotide sequence ID" value="NZ_JALPRR010000001.1"/>
</dbReference>
<reference evidence="4" key="1">
    <citation type="journal article" date="2019" name="Int. J. Syst. Evol. Microbiol.">
        <title>The Global Catalogue of Microorganisms (GCM) 10K type strain sequencing project: providing services to taxonomists for standard genome sequencing and annotation.</title>
        <authorList>
            <consortium name="The Broad Institute Genomics Platform"/>
            <consortium name="The Broad Institute Genome Sequencing Center for Infectious Disease"/>
            <person name="Wu L."/>
            <person name="Ma J."/>
        </authorList>
    </citation>
    <scope>NUCLEOTIDE SEQUENCE [LARGE SCALE GENOMIC DNA]</scope>
    <source>
        <strain evidence="4">CGMCC 4.1782</strain>
    </source>
</reference>
<evidence type="ECO:0000313" key="3">
    <source>
        <dbReference type="EMBL" id="MFD2245983.1"/>
    </source>
</evidence>
<feature type="region of interest" description="Disordered" evidence="1">
    <location>
        <begin position="360"/>
        <end position="382"/>
    </location>
</feature>
<feature type="chain" id="PRO_5046873412" description="WD40 repeat protein" evidence="2">
    <location>
        <begin position="23"/>
        <end position="382"/>
    </location>
</feature>
<organism evidence="3 4">
    <name type="scientific">Pontibacter ruber</name>
    <dbReference type="NCBI Taxonomy" id="1343895"/>
    <lineage>
        <taxon>Bacteria</taxon>
        <taxon>Pseudomonadati</taxon>
        <taxon>Bacteroidota</taxon>
        <taxon>Cytophagia</taxon>
        <taxon>Cytophagales</taxon>
        <taxon>Hymenobacteraceae</taxon>
        <taxon>Pontibacter</taxon>
    </lineage>
</organism>
<evidence type="ECO:0008006" key="5">
    <source>
        <dbReference type="Google" id="ProtNLM"/>
    </source>
</evidence>
<evidence type="ECO:0000256" key="1">
    <source>
        <dbReference type="SAM" id="MobiDB-lite"/>
    </source>
</evidence>
<feature type="signal peptide" evidence="2">
    <location>
        <begin position="1"/>
        <end position="22"/>
    </location>
</feature>
<evidence type="ECO:0000313" key="4">
    <source>
        <dbReference type="Proteomes" id="UP001597374"/>
    </source>
</evidence>
<sequence length="382" mass="40720">MIRFKSIAAAVALSLSSLAAFAQGETANWYFGKNAGIAFKGDSAIALTNGRLITEEGSATISDKDGNLLFYTNGITVWNRNHRVMPNGNGLMGRNSSTQSALIIPKPGNDSIYYIFTTDIQAQSNGMRYNIVNMTKDGGNGDLTSKNNFMIAPATEKLTAVRHSNNRDWWVIGHRWNSNAYMAYLVNAEGVATEPVISRVGTIHGGNNRKAIGYLVPSPDGTRLAAALWDDKSNFEVLRFNRSTGAVTDPVLLTGFVEAYGVCFSPDGTKLYGTVNAKGGGKAQVVQFDLKAGDAAAITKSAVVVGSSGSPRIGGLQLAPDGKIYIARKDNYHLAVIEKPNAAGKAAGFKDEGFRLAGKKSDLGLPNFPQGLGKQVKSMSKQ</sequence>
<gene>
    <name evidence="3" type="ORF">ACFSKP_06930</name>
</gene>
<dbReference type="InterPro" id="IPR015943">
    <property type="entry name" value="WD40/YVTN_repeat-like_dom_sf"/>
</dbReference>
<accession>A0ABW5CW35</accession>